<keyword evidence="5" id="KW-0963">Cytoplasm</keyword>
<keyword evidence="13" id="KW-0012">Acyltransferase</keyword>
<name>A0A4Q9DHK5_9BACL</name>
<dbReference type="PANTHER" id="PTHR43584:SF3">
    <property type="entry name" value="BIFUNCTIONAL PROTEIN GLMU"/>
    <property type="match status" value="1"/>
</dbReference>
<evidence type="ECO:0000256" key="8">
    <source>
        <dbReference type="ARBA" id="ARBA00022723"/>
    </source>
</evidence>
<evidence type="ECO:0000256" key="6">
    <source>
        <dbReference type="ARBA" id="ARBA00022679"/>
    </source>
</evidence>
<dbReference type="InterPro" id="IPR025877">
    <property type="entry name" value="MobA-like_NTP_Trfase"/>
</dbReference>
<dbReference type="GO" id="GO:0019134">
    <property type="term" value="F:glucosamine-1-phosphate N-acetyltransferase activity"/>
    <property type="evidence" value="ECO:0007669"/>
    <property type="project" value="UniProtKB-EC"/>
</dbReference>
<dbReference type="InterPro" id="IPR029044">
    <property type="entry name" value="Nucleotide-diphossugar_trans"/>
</dbReference>
<gene>
    <name evidence="19" type="primary">glmU</name>
    <name evidence="19" type="ORF">EYB31_29080</name>
</gene>
<organism evidence="19 20">
    <name type="scientific">Paenibacillus thalictri</name>
    <dbReference type="NCBI Taxonomy" id="2527873"/>
    <lineage>
        <taxon>Bacteria</taxon>
        <taxon>Bacillati</taxon>
        <taxon>Bacillota</taxon>
        <taxon>Bacilli</taxon>
        <taxon>Bacillales</taxon>
        <taxon>Paenibacillaceae</taxon>
        <taxon>Paenibacillus</taxon>
    </lineage>
</organism>
<evidence type="ECO:0000256" key="9">
    <source>
        <dbReference type="ARBA" id="ARBA00022842"/>
    </source>
</evidence>
<evidence type="ECO:0000256" key="10">
    <source>
        <dbReference type="ARBA" id="ARBA00022960"/>
    </source>
</evidence>
<keyword evidence="8" id="KW-0479">Metal-binding</keyword>
<dbReference type="GO" id="GO:0046872">
    <property type="term" value="F:metal ion binding"/>
    <property type="evidence" value="ECO:0007669"/>
    <property type="project" value="UniProtKB-KW"/>
</dbReference>
<dbReference type="AlphaFoldDB" id="A0A4Q9DHK5"/>
<dbReference type="CDD" id="cd02540">
    <property type="entry name" value="GT2_GlmU_N_bac"/>
    <property type="match status" value="1"/>
</dbReference>
<evidence type="ECO:0000256" key="13">
    <source>
        <dbReference type="ARBA" id="ARBA00023315"/>
    </source>
</evidence>
<comment type="catalytic activity">
    <reaction evidence="15">
        <text>alpha-D-glucosamine 1-phosphate + acetyl-CoA = N-acetyl-alpha-D-glucosamine 1-phosphate + CoA + H(+)</text>
        <dbReference type="Rhea" id="RHEA:13725"/>
        <dbReference type="ChEBI" id="CHEBI:15378"/>
        <dbReference type="ChEBI" id="CHEBI:57287"/>
        <dbReference type="ChEBI" id="CHEBI:57288"/>
        <dbReference type="ChEBI" id="CHEBI:57776"/>
        <dbReference type="ChEBI" id="CHEBI:58516"/>
        <dbReference type="EC" id="2.3.1.157"/>
    </reaction>
</comment>
<sequence>MTLMPHTGTIPSSPALGSNLLCGLSAPGISLGHQQGTPCKKKGVITMNHTFAIVLAAGRGTRMNSDTHKVLHPLCGKPMMRYVIDSLKTAEIDRLLVVIGAHAEQIKEELGLETEYVLQERQLGTGHAVMQARQSIGLTGCTLVCNGDTPLVTSDTYKSLLSAHQQSGAAITMVTATVDNPSGLGRVVRNDMGEVIRVVEEKDATAAEKMIHEINSGLYCFANSVLFSLLEQVRNDNAQGEYYLTDCIHIAKAMGLPVHTVSVADPYEISGINDRIQLAQLEKKLRNTINETHMKNGVTLIDPDTTYIDAAVSIGKDTVIGPGVTVSGATTIGKNCFIGPGCLIDCSIVGERAALHQAIVRNTVIAEDETVGFVAGVSTASPASLPQANYAVHVQTNPLYANSRQA</sequence>
<evidence type="ECO:0000256" key="3">
    <source>
        <dbReference type="ARBA" id="ARBA00007707"/>
    </source>
</evidence>
<evidence type="ECO:0000256" key="12">
    <source>
        <dbReference type="ARBA" id="ARBA00023268"/>
    </source>
</evidence>
<keyword evidence="12" id="KW-0511">Multifunctional enzyme</keyword>
<evidence type="ECO:0000313" key="20">
    <source>
        <dbReference type="Proteomes" id="UP000293142"/>
    </source>
</evidence>
<comment type="function">
    <text evidence="17">Catalyzes the last two sequential reactions in the de novo biosynthetic pathway for UDP-N-acetylglucosamine (UDP-GlcNAc). The C-terminal domain catalyzes the transfer of acetyl group from acetyl coenzyme A to glucosamine-1-phosphate (GlcN-1-P) to produce N-acetylglucosamine-1-phosphate (GlcNAc-1-P), which is converted into UDP-GlcNAc by the transfer of uridine 5-monophosphate (from uridine 5-triphosphate), a reaction catalyzed by the N-terminal domain.</text>
</comment>
<comment type="catalytic activity">
    <reaction evidence="16">
        <text>N-acetyl-alpha-D-glucosamine 1-phosphate + UTP + H(+) = UDP-N-acetyl-alpha-D-glucosamine + diphosphate</text>
        <dbReference type="Rhea" id="RHEA:13509"/>
        <dbReference type="ChEBI" id="CHEBI:15378"/>
        <dbReference type="ChEBI" id="CHEBI:33019"/>
        <dbReference type="ChEBI" id="CHEBI:46398"/>
        <dbReference type="ChEBI" id="CHEBI:57705"/>
        <dbReference type="ChEBI" id="CHEBI:57776"/>
        <dbReference type="EC" id="2.7.7.23"/>
    </reaction>
</comment>
<proteinExistence type="inferred from homology"/>
<dbReference type="Pfam" id="PF12804">
    <property type="entry name" value="NTP_transf_3"/>
    <property type="match status" value="1"/>
</dbReference>
<evidence type="ECO:0000256" key="16">
    <source>
        <dbReference type="ARBA" id="ARBA00048493"/>
    </source>
</evidence>
<keyword evidence="14" id="KW-0961">Cell wall biogenesis/degradation</keyword>
<accession>A0A4Q9DHK5</accession>
<dbReference type="Proteomes" id="UP000293142">
    <property type="component" value="Unassembled WGS sequence"/>
</dbReference>
<keyword evidence="7" id="KW-0548">Nucleotidyltransferase</keyword>
<dbReference type="InterPro" id="IPR001451">
    <property type="entry name" value="Hexapep"/>
</dbReference>
<comment type="subcellular location">
    <subcellularLocation>
        <location evidence="2">Cytoplasm</location>
    </subcellularLocation>
</comment>
<dbReference type="Pfam" id="PF00132">
    <property type="entry name" value="Hexapep"/>
    <property type="match status" value="1"/>
</dbReference>
<dbReference type="EMBL" id="SIRE01000024">
    <property type="protein sequence ID" value="TBL72436.1"/>
    <property type="molecule type" value="Genomic_DNA"/>
</dbReference>
<protein>
    <submittedName>
        <fullName evidence="19">Bifunctional UDP-N-acetylglucosamine diphosphorylase/glucosamine-1-phosphate N-acetyltransferase GlmU</fullName>
    </submittedName>
</protein>
<comment type="similarity">
    <text evidence="3">In the C-terminal section; belongs to the transferase hexapeptide repeat family.</text>
</comment>
<dbReference type="PANTHER" id="PTHR43584">
    <property type="entry name" value="NUCLEOTIDYL TRANSFERASE"/>
    <property type="match status" value="1"/>
</dbReference>
<dbReference type="GO" id="GO:0005737">
    <property type="term" value="C:cytoplasm"/>
    <property type="evidence" value="ECO:0007669"/>
    <property type="project" value="UniProtKB-SubCell"/>
</dbReference>
<evidence type="ECO:0000256" key="15">
    <source>
        <dbReference type="ARBA" id="ARBA00048247"/>
    </source>
</evidence>
<keyword evidence="9" id="KW-0460">Magnesium</keyword>
<dbReference type="GO" id="GO:0008360">
    <property type="term" value="P:regulation of cell shape"/>
    <property type="evidence" value="ECO:0007669"/>
    <property type="project" value="UniProtKB-KW"/>
</dbReference>
<evidence type="ECO:0000256" key="11">
    <source>
        <dbReference type="ARBA" id="ARBA00022984"/>
    </source>
</evidence>
<evidence type="ECO:0000256" key="2">
    <source>
        <dbReference type="ARBA" id="ARBA00004496"/>
    </source>
</evidence>
<evidence type="ECO:0000256" key="5">
    <source>
        <dbReference type="ARBA" id="ARBA00022490"/>
    </source>
</evidence>
<comment type="similarity">
    <text evidence="4">In the N-terminal section; belongs to the N-acetylglucosamine-1-phosphate uridyltransferase family.</text>
</comment>
<evidence type="ECO:0000256" key="14">
    <source>
        <dbReference type="ARBA" id="ARBA00023316"/>
    </source>
</evidence>
<evidence type="ECO:0000256" key="4">
    <source>
        <dbReference type="ARBA" id="ARBA00007947"/>
    </source>
</evidence>
<dbReference type="GO" id="GO:0003977">
    <property type="term" value="F:UDP-N-acetylglucosamine diphosphorylase activity"/>
    <property type="evidence" value="ECO:0007669"/>
    <property type="project" value="UniProtKB-EC"/>
</dbReference>
<keyword evidence="20" id="KW-1185">Reference proteome</keyword>
<dbReference type="Gene3D" id="3.90.550.10">
    <property type="entry name" value="Spore Coat Polysaccharide Biosynthesis Protein SpsA, Chain A"/>
    <property type="match status" value="1"/>
</dbReference>
<keyword evidence="10" id="KW-0133">Cell shape</keyword>
<evidence type="ECO:0000259" key="18">
    <source>
        <dbReference type="Pfam" id="PF12804"/>
    </source>
</evidence>
<reference evidence="19 20" key="1">
    <citation type="submission" date="2019-02" db="EMBL/GenBank/DDBJ databases">
        <title>Paenibacillus sp. nov., isolated from surface-sterilized tissue of Thalictrum simplex L.</title>
        <authorList>
            <person name="Tuo L."/>
        </authorList>
    </citation>
    <scope>NUCLEOTIDE SEQUENCE [LARGE SCALE GENOMIC DNA]</scope>
    <source>
        <strain evidence="19 20">N2SHLJ1</strain>
    </source>
</reference>
<dbReference type="GO" id="GO:0009252">
    <property type="term" value="P:peptidoglycan biosynthetic process"/>
    <property type="evidence" value="ECO:0007669"/>
    <property type="project" value="UniProtKB-KW"/>
</dbReference>
<comment type="cofactor">
    <cofactor evidence="1">
        <name>Mg(2+)</name>
        <dbReference type="ChEBI" id="CHEBI:18420"/>
    </cofactor>
</comment>
<keyword evidence="11" id="KW-0573">Peptidoglycan synthesis</keyword>
<comment type="caution">
    <text evidence="19">The sequence shown here is derived from an EMBL/GenBank/DDBJ whole genome shotgun (WGS) entry which is preliminary data.</text>
</comment>
<dbReference type="InterPro" id="IPR011004">
    <property type="entry name" value="Trimer_LpxA-like_sf"/>
</dbReference>
<evidence type="ECO:0000313" key="19">
    <source>
        <dbReference type="EMBL" id="TBL72436.1"/>
    </source>
</evidence>
<dbReference type="SUPFAM" id="SSF51161">
    <property type="entry name" value="Trimeric LpxA-like enzymes"/>
    <property type="match status" value="1"/>
</dbReference>
<evidence type="ECO:0000256" key="17">
    <source>
        <dbReference type="ARBA" id="ARBA00049628"/>
    </source>
</evidence>
<evidence type="ECO:0000256" key="7">
    <source>
        <dbReference type="ARBA" id="ARBA00022695"/>
    </source>
</evidence>
<dbReference type="GO" id="GO:0071555">
    <property type="term" value="P:cell wall organization"/>
    <property type="evidence" value="ECO:0007669"/>
    <property type="project" value="UniProtKB-KW"/>
</dbReference>
<dbReference type="Gene3D" id="2.160.10.10">
    <property type="entry name" value="Hexapeptide repeat proteins"/>
    <property type="match status" value="1"/>
</dbReference>
<evidence type="ECO:0000256" key="1">
    <source>
        <dbReference type="ARBA" id="ARBA00001946"/>
    </source>
</evidence>
<dbReference type="SUPFAM" id="SSF53448">
    <property type="entry name" value="Nucleotide-diphospho-sugar transferases"/>
    <property type="match status" value="1"/>
</dbReference>
<keyword evidence="6 19" id="KW-0808">Transferase</keyword>
<dbReference type="InterPro" id="IPR050065">
    <property type="entry name" value="GlmU-like"/>
</dbReference>
<feature type="domain" description="MobA-like NTP transferase" evidence="18">
    <location>
        <begin position="52"/>
        <end position="177"/>
    </location>
</feature>